<dbReference type="EMBL" id="GL876971">
    <property type="protein sequence ID" value="KLU88040.1"/>
    <property type="molecule type" value="Genomic_DNA"/>
</dbReference>
<evidence type="ECO:0000313" key="2">
    <source>
        <dbReference type="EMBL" id="KLU88040.1"/>
    </source>
</evidence>
<feature type="region of interest" description="Disordered" evidence="1">
    <location>
        <begin position="65"/>
        <end position="248"/>
    </location>
</feature>
<feature type="non-terminal residue" evidence="2">
    <location>
        <position position="1"/>
    </location>
</feature>
<organism evidence="2">
    <name type="scientific">Magnaporthiopsis poae (strain ATCC 64411 / 73-15)</name>
    <name type="common">Kentucky bluegrass fungus</name>
    <name type="synonym">Magnaporthe poae</name>
    <dbReference type="NCBI Taxonomy" id="644358"/>
    <lineage>
        <taxon>Eukaryota</taxon>
        <taxon>Fungi</taxon>
        <taxon>Dikarya</taxon>
        <taxon>Ascomycota</taxon>
        <taxon>Pezizomycotina</taxon>
        <taxon>Sordariomycetes</taxon>
        <taxon>Sordariomycetidae</taxon>
        <taxon>Magnaporthales</taxon>
        <taxon>Magnaporthaceae</taxon>
        <taxon>Magnaporthiopsis</taxon>
    </lineage>
</organism>
<feature type="compositionally biased region" description="Low complexity" evidence="1">
    <location>
        <begin position="85"/>
        <end position="96"/>
    </location>
</feature>
<dbReference type="VEuPathDB" id="FungiDB:MAPG_07027"/>
<sequence>HASGLLSHAHPFVSPVKRQRLFATKVNRRRRGFTREYIIHTDCCQSQFLSDSVVLFPIRQQINKQTRSGLKEGHTGTQKGANQPARSVSARADAASHGFGSSQAGRVTAKSGDDDAKSQQYQRTTAISRNRRREQQQQYHRRRRRRRRGQRGRREAAPDGGGEEAEPHRFRTKAPSSHPRRLRPPDRTRPGARGPGPLRRHRPEEDGGLYARSAGGAAPAGAGDRGKRRTRGRLCQEATTTICDKHPT</sequence>
<protein>
    <submittedName>
        <fullName evidence="2">Uncharacterized protein</fullName>
    </submittedName>
</protein>
<feature type="compositionally biased region" description="Basic residues" evidence="1">
    <location>
        <begin position="139"/>
        <end position="151"/>
    </location>
</feature>
<evidence type="ECO:0000256" key="1">
    <source>
        <dbReference type="SAM" id="MobiDB-lite"/>
    </source>
</evidence>
<accession>A0A0H2TUY2</accession>
<gene>
    <name evidence="2" type="ORF">MAPG_07027</name>
</gene>
<proteinExistence type="predicted"/>
<feature type="compositionally biased region" description="Polar residues" evidence="1">
    <location>
        <begin position="118"/>
        <end position="128"/>
    </location>
</feature>
<dbReference type="AlphaFoldDB" id="A0A0H2TUY2"/>
<name>A0A0H2TUY2_MAGP6</name>
<feature type="compositionally biased region" description="Low complexity" evidence="1">
    <location>
        <begin position="211"/>
        <end position="222"/>
    </location>
</feature>
<reference evidence="2" key="2">
    <citation type="submission" date="2011-03" db="EMBL/GenBank/DDBJ databases">
        <title>Annotation of Magnaporthe poae ATCC 64411.</title>
        <authorList>
            <person name="Ma L.-J."/>
            <person name="Dead R."/>
            <person name="Young S.K."/>
            <person name="Zeng Q."/>
            <person name="Gargeya S."/>
            <person name="Fitzgerald M."/>
            <person name="Haas B."/>
            <person name="Abouelleil A."/>
            <person name="Alvarado L."/>
            <person name="Arachchi H.M."/>
            <person name="Berlin A."/>
            <person name="Brown A."/>
            <person name="Chapman S.B."/>
            <person name="Chen Z."/>
            <person name="Dunbar C."/>
            <person name="Freedman E."/>
            <person name="Gearin G."/>
            <person name="Gellesch M."/>
            <person name="Goldberg J."/>
            <person name="Griggs A."/>
            <person name="Gujja S."/>
            <person name="Heiman D."/>
            <person name="Howarth C."/>
            <person name="Larson L."/>
            <person name="Lui A."/>
            <person name="MacDonald P.J.P."/>
            <person name="Mehta T."/>
            <person name="Montmayeur A."/>
            <person name="Murphy C."/>
            <person name="Neiman D."/>
            <person name="Pearson M."/>
            <person name="Priest M."/>
            <person name="Roberts A."/>
            <person name="Saif S."/>
            <person name="Shea T."/>
            <person name="Shenoy N."/>
            <person name="Sisk P."/>
            <person name="Stolte C."/>
            <person name="Sykes S."/>
            <person name="Yandava C."/>
            <person name="Wortman J."/>
            <person name="Nusbaum C."/>
            <person name="Birren B."/>
        </authorList>
    </citation>
    <scope>NUCLEOTIDE SEQUENCE</scope>
    <source>
        <strain evidence="2">ATCC 64411</strain>
    </source>
</reference>
<reference evidence="2" key="1">
    <citation type="submission" date="2010-05" db="EMBL/GenBank/DDBJ databases">
        <title>The Genome Sequence of Magnaporthe poae strain ATCC 64411.</title>
        <authorList>
            <consortium name="The Broad Institute Genome Sequencing Platform"/>
            <consortium name="Broad Institute Genome Sequencing Center for Infectious Disease"/>
            <person name="Ma L.-J."/>
            <person name="Dead R."/>
            <person name="Young S."/>
            <person name="Zeng Q."/>
            <person name="Koehrsen M."/>
            <person name="Alvarado L."/>
            <person name="Berlin A."/>
            <person name="Chapman S.B."/>
            <person name="Chen Z."/>
            <person name="Freedman E."/>
            <person name="Gellesch M."/>
            <person name="Goldberg J."/>
            <person name="Griggs A."/>
            <person name="Gujja S."/>
            <person name="Heilman E.R."/>
            <person name="Heiman D."/>
            <person name="Hepburn T."/>
            <person name="Howarth C."/>
            <person name="Jen D."/>
            <person name="Larson L."/>
            <person name="Mehta T."/>
            <person name="Neiman D."/>
            <person name="Pearson M."/>
            <person name="Roberts A."/>
            <person name="Saif S."/>
            <person name="Shea T."/>
            <person name="Shenoy N."/>
            <person name="Sisk P."/>
            <person name="Stolte C."/>
            <person name="Sykes S."/>
            <person name="Walk T."/>
            <person name="White J."/>
            <person name="Yandava C."/>
            <person name="Haas B."/>
            <person name="Nusbaum C."/>
            <person name="Birren B."/>
        </authorList>
    </citation>
    <scope>NUCLEOTIDE SEQUENCE</scope>
    <source>
        <strain evidence="2">ATCC 64411</strain>
    </source>
</reference>